<organism evidence="4 5">
    <name type="scientific">Salarchaeum japonicum</name>
    <dbReference type="NCBI Taxonomy" id="555573"/>
    <lineage>
        <taxon>Archaea</taxon>
        <taxon>Methanobacteriati</taxon>
        <taxon>Methanobacteriota</taxon>
        <taxon>Stenosarchaea group</taxon>
        <taxon>Halobacteria</taxon>
        <taxon>Halobacteriales</taxon>
        <taxon>Halobacteriaceae</taxon>
    </lineage>
</organism>
<evidence type="ECO:0000313" key="5">
    <source>
        <dbReference type="Proteomes" id="UP001500194"/>
    </source>
</evidence>
<dbReference type="SMART" id="SM00116">
    <property type="entry name" value="CBS"/>
    <property type="match status" value="2"/>
</dbReference>
<dbReference type="Proteomes" id="UP001500194">
    <property type="component" value="Unassembled WGS sequence"/>
</dbReference>
<evidence type="ECO:0000256" key="2">
    <source>
        <dbReference type="PROSITE-ProRule" id="PRU00703"/>
    </source>
</evidence>
<name>A0AAV3SYB8_9EURY</name>
<dbReference type="EMBL" id="BAAADU010000002">
    <property type="protein sequence ID" value="GAA0645162.1"/>
    <property type="molecule type" value="Genomic_DNA"/>
</dbReference>
<accession>A0AAV3SYB8</accession>
<evidence type="ECO:0000313" key="4">
    <source>
        <dbReference type="EMBL" id="GAA0645162.1"/>
    </source>
</evidence>
<evidence type="ECO:0000256" key="1">
    <source>
        <dbReference type="ARBA" id="ARBA00023122"/>
    </source>
</evidence>
<dbReference type="RefSeq" id="WP_227261877.1">
    <property type="nucleotide sequence ID" value="NZ_BAAADU010000002.1"/>
</dbReference>
<dbReference type="AlphaFoldDB" id="A0AAV3SYB8"/>
<keyword evidence="5" id="KW-1185">Reference proteome</keyword>
<dbReference type="InterPro" id="IPR051257">
    <property type="entry name" value="Diverse_CBS-Domain"/>
</dbReference>
<proteinExistence type="predicted"/>
<protein>
    <submittedName>
        <fullName evidence="4">CBS domain-containing protein</fullName>
    </submittedName>
</protein>
<comment type="caution">
    <text evidence="4">The sequence shown here is derived from an EMBL/GenBank/DDBJ whole genome shotgun (WGS) entry which is preliminary data.</text>
</comment>
<gene>
    <name evidence="4" type="ORF">GCM10009019_04070</name>
</gene>
<keyword evidence="1 2" id="KW-0129">CBS domain</keyword>
<reference evidence="4 5" key="1">
    <citation type="journal article" date="2019" name="Int. J. Syst. Evol. Microbiol.">
        <title>The Global Catalogue of Microorganisms (GCM) 10K type strain sequencing project: providing services to taxonomists for standard genome sequencing and annotation.</title>
        <authorList>
            <consortium name="The Broad Institute Genomics Platform"/>
            <consortium name="The Broad Institute Genome Sequencing Center for Infectious Disease"/>
            <person name="Wu L."/>
            <person name="Ma J."/>
        </authorList>
    </citation>
    <scope>NUCLEOTIDE SEQUENCE [LARGE SCALE GENOMIC DNA]</scope>
    <source>
        <strain evidence="4 5">JCM 16327</strain>
    </source>
</reference>
<evidence type="ECO:0000259" key="3">
    <source>
        <dbReference type="PROSITE" id="PS51371"/>
    </source>
</evidence>
<dbReference type="Gene3D" id="3.10.580.10">
    <property type="entry name" value="CBS-domain"/>
    <property type="match status" value="1"/>
</dbReference>
<dbReference type="PANTHER" id="PTHR43080">
    <property type="entry name" value="CBS DOMAIN-CONTAINING PROTEIN CBSX3, MITOCHONDRIAL"/>
    <property type="match status" value="1"/>
</dbReference>
<dbReference type="GeneID" id="68572479"/>
<dbReference type="PANTHER" id="PTHR43080:SF2">
    <property type="entry name" value="CBS DOMAIN-CONTAINING PROTEIN"/>
    <property type="match status" value="1"/>
</dbReference>
<sequence>MTLLARDVMTADVETVDADDEVADVLGKLSRRKFNGFPVLEDGELVGVVTQRDFVDLFEPSDRTLWIPIGLPPFLETVEYAIDLSWDELDAELDLAAAAGKPVRDVMTRDVETVAPDASIDDVLDILATDDPNVNRVPVLDGGDLVGIITREDVVRAFRDERASKP</sequence>
<feature type="domain" description="CBS" evidence="3">
    <location>
        <begin position="9"/>
        <end position="65"/>
    </location>
</feature>
<dbReference type="PROSITE" id="PS51371">
    <property type="entry name" value="CBS"/>
    <property type="match status" value="2"/>
</dbReference>
<dbReference type="InterPro" id="IPR000644">
    <property type="entry name" value="CBS_dom"/>
</dbReference>
<feature type="domain" description="CBS" evidence="3">
    <location>
        <begin position="107"/>
        <end position="164"/>
    </location>
</feature>
<dbReference type="Pfam" id="PF00571">
    <property type="entry name" value="CBS"/>
    <property type="match status" value="2"/>
</dbReference>
<dbReference type="SUPFAM" id="SSF54631">
    <property type="entry name" value="CBS-domain pair"/>
    <property type="match status" value="1"/>
</dbReference>
<dbReference type="InterPro" id="IPR046342">
    <property type="entry name" value="CBS_dom_sf"/>
</dbReference>